<evidence type="ECO:0000256" key="6">
    <source>
        <dbReference type="ARBA" id="ARBA00022927"/>
    </source>
</evidence>
<keyword evidence="3" id="KW-0813">Transport</keyword>
<keyword evidence="11" id="KW-1185">Reference proteome</keyword>
<evidence type="ECO:0000256" key="9">
    <source>
        <dbReference type="SAM" id="Phobius"/>
    </source>
</evidence>
<accession>A0ABR1KLK0</accession>
<comment type="similarity">
    <text evidence="2">Belongs to the oligopeptide OPT transporter family.</text>
</comment>
<keyword evidence="6" id="KW-0653">Protein transport</keyword>
<organism evidence="10 11">
    <name type="scientific">Phyllosticta citriasiana</name>
    <dbReference type="NCBI Taxonomy" id="595635"/>
    <lineage>
        <taxon>Eukaryota</taxon>
        <taxon>Fungi</taxon>
        <taxon>Dikarya</taxon>
        <taxon>Ascomycota</taxon>
        <taxon>Pezizomycotina</taxon>
        <taxon>Dothideomycetes</taxon>
        <taxon>Dothideomycetes incertae sedis</taxon>
        <taxon>Botryosphaeriales</taxon>
        <taxon>Phyllostictaceae</taxon>
        <taxon>Phyllosticta</taxon>
    </lineage>
</organism>
<keyword evidence="4 9" id="KW-0812">Transmembrane</keyword>
<dbReference type="NCBIfam" id="TIGR00728">
    <property type="entry name" value="OPT_sfam"/>
    <property type="match status" value="1"/>
</dbReference>
<dbReference type="NCBIfam" id="TIGR00727">
    <property type="entry name" value="ISP4_OPT"/>
    <property type="match status" value="1"/>
</dbReference>
<gene>
    <name evidence="10" type="ORF">IWZ03DRAFT_394622</name>
</gene>
<keyword evidence="5" id="KW-0571">Peptide transport</keyword>
<evidence type="ECO:0000256" key="3">
    <source>
        <dbReference type="ARBA" id="ARBA00022448"/>
    </source>
</evidence>
<feature type="transmembrane region" description="Helical" evidence="9">
    <location>
        <begin position="216"/>
        <end position="239"/>
    </location>
</feature>
<name>A0ABR1KLK0_9PEZI</name>
<feature type="transmembrane region" description="Helical" evidence="9">
    <location>
        <begin position="313"/>
        <end position="334"/>
    </location>
</feature>
<evidence type="ECO:0000313" key="11">
    <source>
        <dbReference type="Proteomes" id="UP001363622"/>
    </source>
</evidence>
<reference evidence="10 11" key="1">
    <citation type="submission" date="2024-04" db="EMBL/GenBank/DDBJ databases">
        <title>Phyllosticta paracitricarpa is synonymous to the EU quarantine fungus P. citricarpa based on phylogenomic analyses.</title>
        <authorList>
            <consortium name="Lawrence Berkeley National Laboratory"/>
            <person name="Van Ingen-Buijs V.A."/>
            <person name="Van Westerhoven A.C."/>
            <person name="Haridas S."/>
            <person name="Skiadas P."/>
            <person name="Martin F."/>
            <person name="Groenewald J.Z."/>
            <person name="Crous P.W."/>
            <person name="Seidl M.F."/>
        </authorList>
    </citation>
    <scope>NUCLEOTIDE SEQUENCE [LARGE SCALE GENOMIC DNA]</scope>
    <source>
        <strain evidence="10 11">CBS 123371</strain>
    </source>
</reference>
<feature type="transmembrane region" description="Helical" evidence="9">
    <location>
        <begin position="551"/>
        <end position="582"/>
    </location>
</feature>
<feature type="transmembrane region" description="Helical" evidence="9">
    <location>
        <begin position="394"/>
        <end position="411"/>
    </location>
</feature>
<dbReference type="PANTHER" id="PTHR22601">
    <property type="entry name" value="ISP4 LIKE PROTEIN"/>
    <property type="match status" value="1"/>
</dbReference>
<evidence type="ECO:0000256" key="5">
    <source>
        <dbReference type="ARBA" id="ARBA00022856"/>
    </source>
</evidence>
<feature type="transmembrane region" description="Helical" evidence="9">
    <location>
        <begin position="143"/>
        <end position="161"/>
    </location>
</feature>
<feature type="transmembrane region" description="Helical" evidence="9">
    <location>
        <begin position="463"/>
        <end position="484"/>
    </location>
</feature>
<feature type="transmembrane region" description="Helical" evidence="9">
    <location>
        <begin position="632"/>
        <end position="650"/>
    </location>
</feature>
<dbReference type="InterPro" id="IPR004813">
    <property type="entry name" value="OPT"/>
</dbReference>
<evidence type="ECO:0000256" key="8">
    <source>
        <dbReference type="ARBA" id="ARBA00023136"/>
    </source>
</evidence>
<feature type="transmembrane region" description="Helical" evidence="9">
    <location>
        <begin position="523"/>
        <end position="545"/>
    </location>
</feature>
<dbReference type="Pfam" id="PF03169">
    <property type="entry name" value="OPT"/>
    <property type="match status" value="1"/>
</dbReference>
<sequence>MAAPGKIELYVAFNSTPSLQSRSKQERKQEISCGYRDLGLTDDTLNIAEEFASNLTLQETKDILENVLRMHEMDPNFPGEVLDKVRAFLSNDDVFAQPQNHFMLIHEMKIEAALITNGSPYAEVRAVVSNTGDPTIPCSTVRAWVIGLFLVVVGAAINSLFDIRQPSIAIEANVAQLLARPMGTAAAKYLPGRTLTVFGKHVSLNPGPFNKKEHMLIAIMASNALDVPYTTFIVFSQYLPQYFNQGYAGQFRYQVLVALVTNFMGYGIAGFLRRFLVYPTYCVWPTSLVAIALNESFHSVVGPKKRIYTASRLRWFTVVFVGMFIYFWLPNYLIQALSFFNWPTWIAPHSIHRNAITGMRNGPGFNPLPTFDWNILSIHYTSPLVVPFFNSMNGFLGMFVSSFGVLALWYANAFHTAHLPINSQRVFDRFGRHYNVSRAVDARGVFDAEKFAAYSPTYLGAGYLFNFMMYFALYAATISHAFLYHRHEIWQRLRGLRARKTEGFYNDVHNRLMAAYPEAPNRWYVTVLVFAIACAVGGITGWPTYTSPADIFYGVILCLVFVIPIGIIQAVTGMQVWLFVLAEFIGGSIVSGNALAVNYFKGFGCITCAHALHFSHSLKLAHYVKLPPRTVFAAQLVACVASTFVCTAVMNFQMRGIPNVCREDQKSGFTCPNINTFFTATIIWGTIGPRKLFGKDGQYRTLLFVFPIGFVLPFGKYSARKWLRYVNIVVLLNGATKWAPYNLSYYWPRGPIAWLSMVYLKTRFLGLGSKYNYVTSAALSAGVAISAIVTFFAPAVPGRCAARLMVG</sequence>
<comment type="caution">
    <text evidence="10">The sequence shown here is derived from an EMBL/GenBank/DDBJ whole genome shotgun (WGS) entry which is preliminary data.</text>
</comment>
<dbReference type="Proteomes" id="UP001363622">
    <property type="component" value="Unassembled WGS sequence"/>
</dbReference>
<dbReference type="EMBL" id="JBBPHU010000006">
    <property type="protein sequence ID" value="KAK7516725.1"/>
    <property type="molecule type" value="Genomic_DNA"/>
</dbReference>
<proteinExistence type="inferred from homology"/>
<feature type="transmembrane region" description="Helical" evidence="9">
    <location>
        <begin position="773"/>
        <end position="796"/>
    </location>
</feature>
<keyword evidence="7 9" id="KW-1133">Transmembrane helix</keyword>
<dbReference type="InterPro" id="IPR004648">
    <property type="entry name" value="Oligpept_transpt"/>
</dbReference>
<feature type="transmembrane region" description="Helical" evidence="9">
    <location>
        <begin position="251"/>
        <end position="268"/>
    </location>
</feature>
<evidence type="ECO:0000256" key="4">
    <source>
        <dbReference type="ARBA" id="ARBA00022692"/>
    </source>
</evidence>
<evidence type="ECO:0000313" key="10">
    <source>
        <dbReference type="EMBL" id="KAK7516725.1"/>
    </source>
</evidence>
<keyword evidence="8 9" id="KW-0472">Membrane</keyword>
<evidence type="ECO:0000256" key="1">
    <source>
        <dbReference type="ARBA" id="ARBA00004141"/>
    </source>
</evidence>
<feature type="transmembrane region" description="Helical" evidence="9">
    <location>
        <begin position="699"/>
        <end position="715"/>
    </location>
</feature>
<comment type="subcellular location">
    <subcellularLocation>
        <location evidence="1">Membrane</location>
        <topology evidence="1">Multi-pass membrane protein</topology>
    </subcellularLocation>
</comment>
<evidence type="ECO:0000256" key="2">
    <source>
        <dbReference type="ARBA" id="ARBA00008807"/>
    </source>
</evidence>
<protein>
    <submittedName>
        <fullName evidence="10">OPT oligopeptide transporter protein-domain-containing protein</fullName>
    </submittedName>
</protein>
<feature type="transmembrane region" description="Helical" evidence="9">
    <location>
        <begin position="722"/>
        <end position="741"/>
    </location>
</feature>
<feature type="transmembrane region" description="Helical" evidence="9">
    <location>
        <begin position="670"/>
        <end position="687"/>
    </location>
</feature>
<evidence type="ECO:0000256" key="7">
    <source>
        <dbReference type="ARBA" id="ARBA00022989"/>
    </source>
</evidence>